<feature type="transmembrane region" description="Helical" evidence="6">
    <location>
        <begin position="112"/>
        <end position="134"/>
    </location>
</feature>
<evidence type="ECO:0000313" key="9">
    <source>
        <dbReference type="Proteomes" id="UP001589747"/>
    </source>
</evidence>
<dbReference type="InterPro" id="IPR011701">
    <property type="entry name" value="MFS"/>
</dbReference>
<feature type="transmembrane region" description="Helical" evidence="6">
    <location>
        <begin position="204"/>
        <end position="222"/>
    </location>
</feature>
<feature type="transmembrane region" description="Helical" evidence="6">
    <location>
        <begin position="264"/>
        <end position="285"/>
    </location>
</feature>
<dbReference type="PANTHER" id="PTHR42718:SF9">
    <property type="entry name" value="MAJOR FACILITATOR SUPERFAMILY MULTIDRUG TRANSPORTER MFSC"/>
    <property type="match status" value="1"/>
</dbReference>
<dbReference type="Gene3D" id="1.20.1720.10">
    <property type="entry name" value="Multidrug resistance protein D"/>
    <property type="match status" value="1"/>
</dbReference>
<evidence type="ECO:0000256" key="5">
    <source>
        <dbReference type="ARBA" id="ARBA00023136"/>
    </source>
</evidence>
<keyword evidence="5 6" id="KW-0472">Membrane</keyword>
<dbReference type="CDD" id="cd17321">
    <property type="entry name" value="MFS_MMR_MDR_like"/>
    <property type="match status" value="1"/>
</dbReference>
<feature type="transmembrane region" description="Helical" evidence="6">
    <location>
        <begin position="297"/>
        <end position="318"/>
    </location>
</feature>
<keyword evidence="2" id="KW-0813">Transport</keyword>
<dbReference type="Proteomes" id="UP001589747">
    <property type="component" value="Unassembled WGS sequence"/>
</dbReference>
<feature type="transmembrane region" description="Helical" evidence="6">
    <location>
        <begin position="56"/>
        <end position="76"/>
    </location>
</feature>
<dbReference type="PRINTS" id="PR01036">
    <property type="entry name" value="TCRTETB"/>
</dbReference>
<evidence type="ECO:0000256" key="2">
    <source>
        <dbReference type="ARBA" id="ARBA00022448"/>
    </source>
</evidence>
<comment type="caution">
    <text evidence="8">The sequence shown here is derived from an EMBL/GenBank/DDBJ whole genome shotgun (WGS) entry which is preliminary data.</text>
</comment>
<comment type="subcellular location">
    <subcellularLocation>
        <location evidence="1">Cell membrane</location>
        <topology evidence="1">Multi-pass membrane protein</topology>
    </subcellularLocation>
</comment>
<feature type="transmembrane region" description="Helical" evidence="6">
    <location>
        <begin position="428"/>
        <end position="446"/>
    </location>
</feature>
<evidence type="ECO:0000313" key="8">
    <source>
        <dbReference type="EMBL" id="MFB9327887.1"/>
    </source>
</evidence>
<evidence type="ECO:0000259" key="7">
    <source>
        <dbReference type="PROSITE" id="PS50850"/>
    </source>
</evidence>
<dbReference type="Gene3D" id="1.20.1250.20">
    <property type="entry name" value="MFS general substrate transporter like domains"/>
    <property type="match status" value="1"/>
</dbReference>
<evidence type="ECO:0000256" key="6">
    <source>
        <dbReference type="SAM" id="Phobius"/>
    </source>
</evidence>
<feature type="transmembrane region" description="Helical" evidence="6">
    <location>
        <begin position="146"/>
        <end position="168"/>
    </location>
</feature>
<protein>
    <submittedName>
        <fullName evidence="8">MFS transporter</fullName>
    </submittedName>
</protein>
<feature type="transmembrane region" description="Helical" evidence="6">
    <location>
        <begin position="387"/>
        <end position="408"/>
    </location>
</feature>
<evidence type="ECO:0000256" key="4">
    <source>
        <dbReference type="ARBA" id="ARBA00022989"/>
    </source>
</evidence>
<reference evidence="8 9" key="1">
    <citation type="submission" date="2024-09" db="EMBL/GenBank/DDBJ databases">
        <authorList>
            <person name="Sun Q."/>
            <person name="Mori K."/>
        </authorList>
    </citation>
    <scope>NUCLEOTIDE SEQUENCE [LARGE SCALE GENOMIC DNA]</scope>
    <source>
        <strain evidence="8 9">TISTR 2452</strain>
    </source>
</reference>
<name>A0ABV5KRM8_9BACL</name>
<evidence type="ECO:0000256" key="1">
    <source>
        <dbReference type="ARBA" id="ARBA00004651"/>
    </source>
</evidence>
<proteinExistence type="predicted"/>
<organism evidence="8 9">
    <name type="scientific">Paenibacillus aurantiacus</name>
    <dbReference type="NCBI Taxonomy" id="1936118"/>
    <lineage>
        <taxon>Bacteria</taxon>
        <taxon>Bacillati</taxon>
        <taxon>Bacillota</taxon>
        <taxon>Bacilli</taxon>
        <taxon>Bacillales</taxon>
        <taxon>Paenibacillaceae</taxon>
        <taxon>Paenibacillus</taxon>
    </lineage>
</organism>
<dbReference type="EMBL" id="JBHMDO010000031">
    <property type="protein sequence ID" value="MFB9327887.1"/>
    <property type="molecule type" value="Genomic_DNA"/>
</dbReference>
<evidence type="ECO:0000256" key="3">
    <source>
        <dbReference type="ARBA" id="ARBA00022692"/>
    </source>
</evidence>
<dbReference type="Pfam" id="PF07690">
    <property type="entry name" value="MFS_1"/>
    <property type="match status" value="1"/>
</dbReference>
<feature type="domain" description="Major facilitator superfamily (MFS) profile" evidence="7">
    <location>
        <begin position="22"/>
        <end position="451"/>
    </location>
</feature>
<feature type="transmembrane region" description="Helical" evidence="6">
    <location>
        <begin position="174"/>
        <end position="192"/>
    </location>
</feature>
<feature type="transmembrane region" description="Helical" evidence="6">
    <location>
        <begin position="88"/>
        <end position="106"/>
    </location>
</feature>
<keyword evidence="9" id="KW-1185">Reference proteome</keyword>
<dbReference type="SUPFAM" id="SSF103473">
    <property type="entry name" value="MFS general substrate transporter"/>
    <property type="match status" value="1"/>
</dbReference>
<feature type="transmembrane region" description="Helical" evidence="6">
    <location>
        <begin position="354"/>
        <end position="375"/>
    </location>
</feature>
<dbReference type="InterPro" id="IPR036259">
    <property type="entry name" value="MFS_trans_sf"/>
</dbReference>
<feature type="transmembrane region" description="Helical" evidence="6">
    <location>
        <begin position="21"/>
        <end position="44"/>
    </location>
</feature>
<dbReference type="PROSITE" id="PS50850">
    <property type="entry name" value="MFS"/>
    <property type="match status" value="1"/>
</dbReference>
<keyword evidence="4 6" id="KW-1133">Transmembrane helix</keyword>
<accession>A0ABV5KRM8</accession>
<keyword evidence="3 6" id="KW-0812">Transmembrane</keyword>
<dbReference type="PANTHER" id="PTHR42718">
    <property type="entry name" value="MAJOR FACILITATOR SUPERFAMILY MULTIDRUG TRANSPORTER MFSC"/>
    <property type="match status" value="1"/>
</dbReference>
<gene>
    <name evidence="8" type="ORF">ACFFSY_18320</name>
</gene>
<dbReference type="InterPro" id="IPR020846">
    <property type="entry name" value="MFS_dom"/>
</dbReference>
<sequence>MPTTEITHHASGEKAQIHEGVLTLLLGFTIVLVIMNTMMFNLALPDVAHDFGLSSSSVSWIVTGYSILFAISSITYSRLSDFVPIRRLFVVGLVSFGGAAILGLFSNSFIPLLFARLIQASGAGAIPALSMVLIARYVPVDRRGKAMAAIMSAASLGLGLGPVIGGIIVEYLGWHYLFAVTSLTLLLIPFYIRLMPRELPTKGSFDLLGALFAGIGTTGLLLFLTSQVWYWLVAGLAAVFLFVVRIRTARDPFVQPALFRNARYLTVSAVGIGAYLCSFATLFILPQILVHQFGLTASQSGFIIFPGSLLAMILSRLVGRIIDRYGNRGIIQYIPLLMLASALLFALFAAQSSWAILFIYMIMSVGFTFLSSSVSNELSRLLPAAQVGSGLGLFQLLQFFSGAFGIAATATALEWQHARTLAAAYSSIFWGMVLIVLLAMVCSYFYTRRDKSSRQNVNSSVSSTHL</sequence>
<feature type="transmembrane region" description="Helical" evidence="6">
    <location>
        <begin position="330"/>
        <end position="348"/>
    </location>
</feature>
<dbReference type="RefSeq" id="WP_377496664.1">
    <property type="nucleotide sequence ID" value="NZ_JBHMDO010000031.1"/>
</dbReference>
<feature type="transmembrane region" description="Helical" evidence="6">
    <location>
        <begin position="228"/>
        <end position="244"/>
    </location>
</feature>